<dbReference type="InterPro" id="IPR048345">
    <property type="entry name" value="ParM_C"/>
</dbReference>
<evidence type="ECO:0000313" key="4">
    <source>
        <dbReference type="Proteomes" id="UP000548504"/>
    </source>
</evidence>
<dbReference type="AlphaFoldDB" id="A0A7X1BTI1"/>
<reference evidence="3 4" key="1">
    <citation type="submission" date="2020-08" db="EMBL/GenBank/DDBJ databases">
        <title>Emergence and comparative genomics analysis of Citrobacter in Fennec fox imported from North Africa to China.</title>
        <authorList>
            <person name="Zheng B."/>
        </authorList>
    </citation>
    <scope>NUCLEOTIDE SEQUENCE [LARGE SCALE GENOMIC DNA]</scope>
    <source>
        <strain evidence="3 4">FF141</strain>
    </source>
</reference>
<feature type="domain" description="Plasmid segregation protein ParM C-terminal" evidence="2">
    <location>
        <begin position="179"/>
        <end position="342"/>
    </location>
</feature>
<dbReference type="InterPro" id="IPR056367">
    <property type="entry name" value="ASKHA_NBD_ParM_R1-like"/>
</dbReference>
<evidence type="ECO:0000313" key="3">
    <source>
        <dbReference type="EMBL" id="MBC2622754.1"/>
    </source>
</evidence>
<dbReference type="Gene3D" id="3.30.420.40">
    <property type="match status" value="2"/>
</dbReference>
<comment type="caution">
    <text evidence="3">The sequence shown here is derived from an EMBL/GenBank/DDBJ whole genome shotgun (WGS) entry which is preliminary data.</text>
</comment>
<dbReference type="InterPro" id="IPR043129">
    <property type="entry name" value="ATPase_NBD"/>
</dbReference>
<feature type="domain" description="Plasmid segregation protein ParM/StbA N-terminal" evidence="1">
    <location>
        <begin position="8"/>
        <end position="165"/>
    </location>
</feature>
<organism evidence="3 4">
    <name type="scientific">Citrobacter cronae</name>
    <dbReference type="NCBI Taxonomy" id="1748967"/>
    <lineage>
        <taxon>Bacteria</taxon>
        <taxon>Pseudomonadati</taxon>
        <taxon>Pseudomonadota</taxon>
        <taxon>Gammaproteobacteria</taxon>
        <taxon>Enterobacterales</taxon>
        <taxon>Enterobacteriaceae</taxon>
        <taxon>Citrobacter</taxon>
        <taxon>Citrobacter freundii complex</taxon>
    </lineage>
</organism>
<name>A0A7X1BTI1_9ENTR</name>
<accession>A0A7X1BTI1</accession>
<evidence type="ECO:0000259" key="1">
    <source>
        <dbReference type="Pfam" id="PF06406"/>
    </source>
</evidence>
<dbReference type="SUPFAM" id="SSF53067">
    <property type="entry name" value="Actin-like ATPase domain"/>
    <property type="match status" value="2"/>
</dbReference>
<sequence length="363" mass="40159">MSKSPIFVAVDGGSGNIALRFENEQGELKTHISPALVRRGLLQHGTQESSTTWRTDEDEIYSVTNDATSIELVNTCDPEYQLSPANRVLVLNALSRAGLGGRDVVLADTLPADQYYGDNGINKVRIEAKKNSLLRAVENYSGSAAAPNIKHVAIYPEAVTAYVSATVMPDGSENPAFEGVQRCMIVDLGRFTCDIAIVTNELEILNRVTTEHGIHVMIKRLHHLLQEHQEALNLPEAKEISLSALDGFIERGYAGSQAASRAHLRRDIRHLVEQAARELANDIRNDIRSLHRNMTDIDMLLFVGGGANWLGGKLDYLPDFSKEWHDYTYIPDEPQFAVVRGVHLLLQNAQTRILQDLAETAEA</sequence>
<dbReference type="Proteomes" id="UP000548504">
    <property type="component" value="Unassembled WGS sequence"/>
</dbReference>
<protein>
    <submittedName>
        <fullName evidence="3">ParM/StbA family protein</fullName>
    </submittedName>
</protein>
<dbReference type="RefSeq" id="WP_071667183.1">
    <property type="nucleotide sequence ID" value="NZ_JACLAG010000010.1"/>
</dbReference>
<dbReference type="CDD" id="cd24022">
    <property type="entry name" value="ASKHA_NBD_ParM_R1-like"/>
    <property type="match status" value="1"/>
</dbReference>
<dbReference type="Pfam" id="PF21523">
    <property type="entry name" value="ParM_N"/>
    <property type="match status" value="1"/>
</dbReference>
<dbReference type="EMBL" id="JACLAG010000010">
    <property type="protein sequence ID" value="MBC2622754.1"/>
    <property type="molecule type" value="Genomic_DNA"/>
</dbReference>
<dbReference type="Pfam" id="PF06406">
    <property type="entry name" value="StbA_N"/>
    <property type="match status" value="1"/>
</dbReference>
<evidence type="ECO:0000259" key="2">
    <source>
        <dbReference type="Pfam" id="PF21523"/>
    </source>
</evidence>
<proteinExistence type="predicted"/>
<gene>
    <name evidence="3" type="ORF">H7I73_24240</name>
</gene>
<dbReference type="InterPro" id="IPR009440">
    <property type="entry name" value="ParM/StbA_N"/>
</dbReference>